<organism evidence="1">
    <name type="scientific">Myoviridae sp. ct0f722</name>
    <dbReference type="NCBI Taxonomy" id="2827599"/>
    <lineage>
        <taxon>Viruses</taxon>
        <taxon>Duplodnaviria</taxon>
        <taxon>Heunggongvirae</taxon>
        <taxon>Uroviricota</taxon>
        <taxon>Caudoviricetes</taxon>
    </lineage>
</organism>
<reference evidence="1" key="1">
    <citation type="journal article" date="2021" name="Proc. Natl. Acad. Sci. U.S.A.">
        <title>A Catalog of Tens of Thousands of Viruses from Human Metagenomes Reveals Hidden Associations with Chronic Diseases.</title>
        <authorList>
            <person name="Tisza M.J."/>
            <person name="Buck C.B."/>
        </authorList>
    </citation>
    <scope>NUCLEOTIDE SEQUENCE</scope>
    <source>
        <strain evidence="1">Ct0f722</strain>
    </source>
</reference>
<proteinExistence type="predicted"/>
<dbReference type="EMBL" id="BK015890">
    <property type="protein sequence ID" value="DAD71979.1"/>
    <property type="molecule type" value="Genomic_DNA"/>
</dbReference>
<sequence length="29" mass="3260">MCPIRIQSKSICSVNFPHISPIFNSIIIT</sequence>
<name>A0A8S5LQ61_9CAUD</name>
<protein>
    <submittedName>
        <fullName evidence="1">Coiled-coil domain-containing protein</fullName>
    </submittedName>
</protein>
<accession>A0A8S5LQ61</accession>
<evidence type="ECO:0000313" key="1">
    <source>
        <dbReference type="EMBL" id="DAD71979.1"/>
    </source>
</evidence>